<accession>A0A1G6SZF5</accession>
<dbReference type="PANTHER" id="PTHR39173">
    <property type="entry name" value="ACETYLTRANSFERASE"/>
    <property type="match status" value="1"/>
</dbReference>
<name>A0A1G6SZF5_PEPNI</name>
<dbReference type="AlphaFoldDB" id="A0A1G6SZF5"/>
<evidence type="ECO:0000313" key="3">
    <source>
        <dbReference type="Proteomes" id="UP000198995"/>
    </source>
</evidence>
<keyword evidence="3" id="KW-1185">Reference proteome</keyword>
<evidence type="ECO:0000313" key="2">
    <source>
        <dbReference type="EMBL" id="SDD22178.1"/>
    </source>
</evidence>
<dbReference type="Gene3D" id="3.40.630.30">
    <property type="match status" value="1"/>
</dbReference>
<dbReference type="EMBL" id="FNAF01000002">
    <property type="protein sequence ID" value="SDD22178.1"/>
    <property type="molecule type" value="Genomic_DNA"/>
</dbReference>
<protein>
    <submittedName>
        <fullName evidence="2">Acetyltransferase (GNAT) domain-containing protein</fullName>
    </submittedName>
</protein>
<dbReference type="RefSeq" id="WP_091791038.1">
    <property type="nucleotide sequence ID" value="NZ_FNAF01000002.1"/>
</dbReference>
<dbReference type="Pfam" id="PF13302">
    <property type="entry name" value="Acetyltransf_3"/>
    <property type="match status" value="1"/>
</dbReference>
<keyword evidence="2" id="KW-0808">Transferase</keyword>
<dbReference type="InterPro" id="IPR000182">
    <property type="entry name" value="GNAT_dom"/>
</dbReference>
<organism evidence="2 3">
    <name type="scientific">Peptococcus niger</name>
    <dbReference type="NCBI Taxonomy" id="2741"/>
    <lineage>
        <taxon>Bacteria</taxon>
        <taxon>Bacillati</taxon>
        <taxon>Bacillota</taxon>
        <taxon>Clostridia</taxon>
        <taxon>Eubacteriales</taxon>
        <taxon>Peptococcaceae</taxon>
        <taxon>Peptococcus</taxon>
    </lineage>
</organism>
<proteinExistence type="predicted"/>
<evidence type="ECO:0000259" key="1">
    <source>
        <dbReference type="PROSITE" id="PS51186"/>
    </source>
</evidence>
<dbReference type="InterPro" id="IPR016181">
    <property type="entry name" value="Acyl_CoA_acyltransferase"/>
</dbReference>
<dbReference type="GO" id="GO:0016747">
    <property type="term" value="F:acyltransferase activity, transferring groups other than amino-acyl groups"/>
    <property type="evidence" value="ECO:0007669"/>
    <property type="project" value="InterPro"/>
</dbReference>
<gene>
    <name evidence="2" type="ORF">SAMN04489866_1026</name>
</gene>
<sequence>MSDTIRRLLFHSKPDRPEILYEDLATDDLQLVLTRYSYGSAYVARLPCWFFSIYNQDRDLMGMCDLRWGWAEEIAYAGHIGYRIFPSYRGHGYAQAAARLLLGFAYRLKMETVLITCDPDNAPSRRTLENLKGRFDGIAEVPRGTPAWRSGDREKCQFWYKTANYKLD</sequence>
<feature type="domain" description="N-acetyltransferase" evidence="1">
    <location>
        <begin position="3"/>
        <end position="155"/>
    </location>
</feature>
<dbReference type="Proteomes" id="UP000198995">
    <property type="component" value="Unassembled WGS sequence"/>
</dbReference>
<dbReference type="PANTHER" id="PTHR39173:SF1">
    <property type="entry name" value="ACETYLTRANSFERASE"/>
    <property type="match status" value="1"/>
</dbReference>
<dbReference type="SUPFAM" id="SSF55729">
    <property type="entry name" value="Acyl-CoA N-acyltransferases (Nat)"/>
    <property type="match status" value="1"/>
</dbReference>
<dbReference type="STRING" id="2741.SAMN04489866_1026"/>
<dbReference type="OrthoDB" id="9797989at2"/>
<reference evidence="2 3" key="1">
    <citation type="submission" date="2016-10" db="EMBL/GenBank/DDBJ databases">
        <authorList>
            <person name="de Groot N.N."/>
        </authorList>
    </citation>
    <scope>NUCLEOTIDE SEQUENCE [LARGE SCALE GENOMIC DNA]</scope>
    <source>
        <strain evidence="2 3">DSM 20475</strain>
    </source>
</reference>
<dbReference type="PROSITE" id="PS51186">
    <property type="entry name" value="GNAT"/>
    <property type="match status" value="1"/>
</dbReference>